<dbReference type="Proteomes" id="UP000660110">
    <property type="component" value="Unassembled WGS sequence"/>
</dbReference>
<dbReference type="RefSeq" id="WP_188377889.1">
    <property type="nucleotide sequence ID" value="NZ_BMEL01000003.1"/>
</dbReference>
<reference evidence="2" key="2">
    <citation type="submission" date="2020-09" db="EMBL/GenBank/DDBJ databases">
        <authorList>
            <person name="Sun Q."/>
            <person name="Zhou Y."/>
        </authorList>
    </citation>
    <scope>NUCLEOTIDE SEQUENCE</scope>
    <source>
        <strain evidence="2">CGMCC 1.12153</strain>
    </source>
</reference>
<evidence type="ECO:0000256" key="1">
    <source>
        <dbReference type="SAM" id="Phobius"/>
    </source>
</evidence>
<feature type="transmembrane region" description="Helical" evidence="1">
    <location>
        <begin position="6"/>
        <end position="24"/>
    </location>
</feature>
<accession>A0A917EYM4</accession>
<proteinExistence type="predicted"/>
<keyword evidence="1" id="KW-1133">Transmembrane helix</keyword>
<keyword evidence="1" id="KW-0472">Membrane</keyword>
<feature type="transmembrane region" description="Helical" evidence="1">
    <location>
        <begin position="36"/>
        <end position="57"/>
    </location>
</feature>
<dbReference type="AlphaFoldDB" id="A0A917EYM4"/>
<feature type="transmembrane region" description="Helical" evidence="1">
    <location>
        <begin position="69"/>
        <end position="91"/>
    </location>
</feature>
<keyword evidence="3" id="KW-1185">Reference proteome</keyword>
<gene>
    <name evidence="2" type="ORF">GCM10010954_25440</name>
</gene>
<evidence type="ECO:0000313" key="2">
    <source>
        <dbReference type="EMBL" id="GGF25443.1"/>
    </source>
</evidence>
<organism evidence="2 3">
    <name type="scientific">Halobacillus andaensis</name>
    <dbReference type="NCBI Taxonomy" id="1176239"/>
    <lineage>
        <taxon>Bacteria</taxon>
        <taxon>Bacillati</taxon>
        <taxon>Bacillota</taxon>
        <taxon>Bacilli</taxon>
        <taxon>Bacillales</taxon>
        <taxon>Bacillaceae</taxon>
        <taxon>Halobacillus</taxon>
    </lineage>
</organism>
<name>A0A917EYM4_HALAA</name>
<sequence>MIVQPALALRILSFVIAILVFWFISTRKRGDKKQIVEAFISNLTTWVLFFIGVKVITKWEILLDHPLAVLAYPSGTLEFYIASLLTMLWLIRKSSSSRSFLYEHVQLVAYSLFIFAFMSVIVLGEQGLFHLLFPFLFSILITLVRAPLVMIICVSLISGMAGLVGQTPEIMGYRMDGWFYFGIAGIAALLFFNEKRRGRL</sequence>
<feature type="transmembrane region" description="Helical" evidence="1">
    <location>
        <begin position="177"/>
        <end position="193"/>
    </location>
</feature>
<evidence type="ECO:0000313" key="3">
    <source>
        <dbReference type="Proteomes" id="UP000660110"/>
    </source>
</evidence>
<comment type="caution">
    <text evidence="2">The sequence shown here is derived from an EMBL/GenBank/DDBJ whole genome shotgun (WGS) entry which is preliminary data.</text>
</comment>
<feature type="transmembrane region" description="Helical" evidence="1">
    <location>
        <begin position="100"/>
        <end position="121"/>
    </location>
</feature>
<dbReference type="EMBL" id="BMEL01000003">
    <property type="protein sequence ID" value="GGF25443.1"/>
    <property type="molecule type" value="Genomic_DNA"/>
</dbReference>
<reference evidence="2" key="1">
    <citation type="journal article" date="2014" name="Int. J. Syst. Evol. Microbiol.">
        <title>Complete genome sequence of Corynebacterium casei LMG S-19264T (=DSM 44701T), isolated from a smear-ripened cheese.</title>
        <authorList>
            <consortium name="US DOE Joint Genome Institute (JGI-PGF)"/>
            <person name="Walter F."/>
            <person name="Albersmeier A."/>
            <person name="Kalinowski J."/>
            <person name="Ruckert C."/>
        </authorList>
    </citation>
    <scope>NUCLEOTIDE SEQUENCE</scope>
    <source>
        <strain evidence="2">CGMCC 1.12153</strain>
    </source>
</reference>
<keyword evidence="1" id="KW-0812">Transmembrane</keyword>
<feature type="transmembrane region" description="Helical" evidence="1">
    <location>
        <begin position="127"/>
        <end position="143"/>
    </location>
</feature>
<protein>
    <submittedName>
        <fullName evidence="2">Uncharacterized protein</fullName>
    </submittedName>
</protein>